<keyword evidence="3" id="KW-1185">Reference proteome</keyword>
<keyword evidence="1" id="KW-0472">Membrane</keyword>
<gene>
    <name evidence="2" type="ORF">Pmani_002106</name>
</gene>
<dbReference type="Proteomes" id="UP001292094">
    <property type="component" value="Unassembled WGS sequence"/>
</dbReference>
<keyword evidence="1" id="KW-1133">Transmembrane helix</keyword>
<accession>A0AAE1QLG9</accession>
<dbReference type="EMBL" id="JAWZYT010000149">
    <property type="protein sequence ID" value="KAK4327442.1"/>
    <property type="molecule type" value="Genomic_DNA"/>
</dbReference>
<keyword evidence="1" id="KW-0812">Transmembrane</keyword>
<proteinExistence type="predicted"/>
<protein>
    <submittedName>
        <fullName evidence="2">Uncharacterized protein</fullName>
    </submittedName>
</protein>
<comment type="caution">
    <text evidence="2">The sequence shown here is derived from an EMBL/GenBank/DDBJ whole genome shotgun (WGS) entry which is preliminary data.</text>
</comment>
<feature type="transmembrane region" description="Helical" evidence="1">
    <location>
        <begin position="6"/>
        <end position="21"/>
    </location>
</feature>
<sequence length="160" mass="18250">MPAISVEVATAASVFYLALLLKSRKGKKKRKTWVRKFLEKGSVHGKLLLEDLRLDGAGFINFLRMSTSDFEILLRMVAPKISRRNTKYRKAITPDIRLAITLRYLASGDSFTSLMYTFRISKQSSLVTSHNTGDEWSNSINWRVFSVDHMVTPSLVLYSE</sequence>
<evidence type="ECO:0000313" key="2">
    <source>
        <dbReference type="EMBL" id="KAK4327442.1"/>
    </source>
</evidence>
<organism evidence="2 3">
    <name type="scientific">Petrolisthes manimaculis</name>
    <dbReference type="NCBI Taxonomy" id="1843537"/>
    <lineage>
        <taxon>Eukaryota</taxon>
        <taxon>Metazoa</taxon>
        <taxon>Ecdysozoa</taxon>
        <taxon>Arthropoda</taxon>
        <taxon>Crustacea</taxon>
        <taxon>Multicrustacea</taxon>
        <taxon>Malacostraca</taxon>
        <taxon>Eumalacostraca</taxon>
        <taxon>Eucarida</taxon>
        <taxon>Decapoda</taxon>
        <taxon>Pleocyemata</taxon>
        <taxon>Anomura</taxon>
        <taxon>Galatheoidea</taxon>
        <taxon>Porcellanidae</taxon>
        <taxon>Petrolisthes</taxon>
    </lineage>
</organism>
<name>A0AAE1QLG9_9EUCA</name>
<evidence type="ECO:0000313" key="3">
    <source>
        <dbReference type="Proteomes" id="UP001292094"/>
    </source>
</evidence>
<evidence type="ECO:0000256" key="1">
    <source>
        <dbReference type="SAM" id="Phobius"/>
    </source>
</evidence>
<dbReference type="AlphaFoldDB" id="A0AAE1QLG9"/>
<reference evidence="2" key="1">
    <citation type="submission" date="2023-11" db="EMBL/GenBank/DDBJ databases">
        <title>Genome assemblies of two species of porcelain crab, Petrolisthes cinctipes and Petrolisthes manimaculis (Anomura: Porcellanidae).</title>
        <authorList>
            <person name="Angst P."/>
        </authorList>
    </citation>
    <scope>NUCLEOTIDE SEQUENCE</scope>
    <source>
        <strain evidence="2">PB745_02</strain>
        <tissue evidence="2">Gill</tissue>
    </source>
</reference>